<dbReference type="EMBL" id="AP006529">
    <property type="protein sequence ID" value="BAC84896.1"/>
    <property type="molecule type" value="Genomic_DNA"/>
</dbReference>
<evidence type="ECO:0000313" key="1">
    <source>
        <dbReference type="EMBL" id="BAC84896.1"/>
    </source>
</evidence>
<dbReference type="Proteomes" id="UP000000763">
    <property type="component" value="Chromosome 7"/>
</dbReference>
<reference evidence="3" key="3">
    <citation type="journal article" date="2005" name="Nature">
        <title>The map-based sequence of the rice genome.</title>
        <authorList>
            <consortium name="International rice genome sequencing project (IRGSP)"/>
            <person name="Matsumoto T."/>
            <person name="Wu J."/>
            <person name="Kanamori H."/>
            <person name="Katayose Y."/>
            <person name="Fujisawa M."/>
            <person name="Namiki N."/>
            <person name="Mizuno H."/>
            <person name="Yamamoto K."/>
            <person name="Antonio B.A."/>
            <person name="Baba T."/>
            <person name="Sakata K."/>
            <person name="Nagamura Y."/>
            <person name="Aoki H."/>
            <person name="Arikawa K."/>
            <person name="Arita K."/>
            <person name="Bito T."/>
            <person name="Chiden Y."/>
            <person name="Fujitsuka N."/>
            <person name="Fukunaka R."/>
            <person name="Hamada M."/>
            <person name="Harada C."/>
            <person name="Hayashi A."/>
            <person name="Hijishita S."/>
            <person name="Honda M."/>
            <person name="Hosokawa S."/>
            <person name="Ichikawa Y."/>
            <person name="Idonuma A."/>
            <person name="Iijima M."/>
            <person name="Ikeda M."/>
            <person name="Ikeno M."/>
            <person name="Ito K."/>
            <person name="Ito S."/>
            <person name="Ito T."/>
            <person name="Ito Y."/>
            <person name="Ito Y."/>
            <person name="Iwabuchi A."/>
            <person name="Kamiya K."/>
            <person name="Karasawa W."/>
            <person name="Kurita K."/>
            <person name="Katagiri S."/>
            <person name="Kikuta A."/>
            <person name="Kobayashi H."/>
            <person name="Kobayashi N."/>
            <person name="Machita K."/>
            <person name="Maehara T."/>
            <person name="Masukawa M."/>
            <person name="Mizubayashi T."/>
            <person name="Mukai Y."/>
            <person name="Nagasaki H."/>
            <person name="Nagata Y."/>
            <person name="Naito S."/>
            <person name="Nakashima M."/>
            <person name="Nakama Y."/>
            <person name="Nakamichi Y."/>
            <person name="Nakamura M."/>
            <person name="Meguro A."/>
            <person name="Negishi M."/>
            <person name="Ohta I."/>
            <person name="Ohta T."/>
            <person name="Okamoto M."/>
            <person name="Ono N."/>
            <person name="Saji S."/>
            <person name="Sakaguchi M."/>
            <person name="Sakai K."/>
            <person name="Shibata M."/>
            <person name="Shimokawa T."/>
            <person name="Song J."/>
            <person name="Takazaki Y."/>
            <person name="Terasawa K."/>
            <person name="Tsugane M."/>
            <person name="Tsuji K."/>
            <person name="Ueda S."/>
            <person name="Waki K."/>
            <person name="Yamagata H."/>
            <person name="Yamamoto M."/>
            <person name="Yamamoto S."/>
            <person name="Yamane H."/>
            <person name="Yoshiki S."/>
            <person name="Yoshihara R."/>
            <person name="Yukawa K."/>
            <person name="Zhong H."/>
            <person name="Yano M."/>
            <person name="Yuan Q."/>
            <person name="Ouyang S."/>
            <person name="Liu J."/>
            <person name="Jones K.M."/>
            <person name="Gansberger K."/>
            <person name="Moffat K."/>
            <person name="Hill J."/>
            <person name="Bera J."/>
            <person name="Fadrosh D."/>
            <person name="Jin S."/>
            <person name="Johri S."/>
            <person name="Kim M."/>
            <person name="Overton L."/>
            <person name="Reardon M."/>
            <person name="Tsitrin T."/>
            <person name="Vuong H."/>
            <person name="Weaver B."/>
            <person name="Ciecko A."/>
            <person name="Tallon L."/>
            <person name="Jackson J."/>
            <person name="Pai G."/>
            <person name="Aken S.V."/>
            <person name="Utterback T."/>
            <person name="Reidmuller S."/>
            <person name="Feldblyum T."/>
            <person name="Hsiao J."/>
            <person name="Zismann V."/>
            <person name="Iobst S."/>
            <person name="de Vazeille A.R."/>
            <person name="Buell C.R."/>
            <person name="Ying K."/>
            <person name="Li Y."/>
            <person name="Lu T."/>
            <person name="Huang Y."/>
            <person name="Zhao Q."/>
            <person name="Feng Q."/>
            <person name="Zhang L."/>
            <person name="Zhu J."/>
            <person name="Weng Q."/>
            <person name="Mu J."/>
            <person name="Lu Y."/>
            <person name="Fan D."/>
            <person name="Liu Y."/>
            <person name="Guan J."/>
            <person name="Zhang Y."/>
            <person name="Yu S."/>
            <person name="Liu X."/>
            <person name="Zhang Y."/>
            <person name="Hong G."/>
            <person name="Han B."/>
            <person name="Choisne N."/>
            <person name="Demange N."/>
            <person name="Orjeda G."/>
            <person name="Samain S."/>
            <person name="Cattolico L."/>
            <person name="Pelletier E."/>
            <person name="Couloux A."/>
            <person name="Segurens B."/>
            <person name="Wincker P."/>
            <person name="D'Hont A."/>
            <person name="Scarpelli C."/>
            <person name="Weissenbach J."/>
            <person name="Salanoubat M."/>
            <person name="Quetier F."/>
            <person name="Yu Y."/>
            <person name="Kim H.R."/>
            <person name="Rambo T."/>
            <person name="Currie J."/>
            <person name="Collura K."/>
            <person name="Luo M."/>
            <person name="Yang T."/>
            <person name="Ammiraju J.S.S."/>
            <person name="Engler F."/>
            <person name="Soderlund C."/>
            <person name="Wing R.A."/>
            <person name="Palmer L.E."/>
            <person name="de la Bastide M."/>
            <person name="Spiegel L."/>
            <person name="Nascimento L."/>
            <person name="Zutavern T."/>
            <person name="O'Shaughnessy A."/>
            <person name="Dike S."/>
            <person name="Dedhia N."/>
            <person name="Preston R."/>
            <person name="Balija V."/>
            <person name="McCombie W.R."/>
            <person name="Chow T."/>
            <person name="Chen H."/>
            <person name="Chung M."/>
            <person name="Chen C."/>
            <person name="Shaw J."/>
            <person name="Wu H."/>
            <person name="Hsiao K."/>
            <person name="Chao Y."/>
            <person name="Chu M."/>
            <person name="Cheng C."/>
            <person name="Hour A."/>
            <person name="Lee P."/>
            <person name="Lin S."/>
            <person name="Lin Y."/>
            <person name="Liou J."/>
            <person name="Liu S."/>
            <person name="Hsing Y."/>
            <person name="Raghuvanshi S."/>
            <person name="Mohanty A."/>
            <person name="Bharti A.K."/>
            <person name="Gaur A."/>
            <person name="Gupta V."/>
            <person name="Kumar D."/>
            <person name="Ravi V."/>
            <person name="Vij S."/>
            <person name="Kapur A."/>
            <person name="Khurana P."/>
            <person name="Khurana P."/>
            <person name="Khurana J.P."/>
            <person name="Tyagi A.K."/>
            <person name="Gaikwad K."/>
            <person name="Singh A."/>
            <person name="Dalal V."/>
            <person name="Srivastava S."/>
            <person name="Dixit A."/>
            <person name="Pal A.K."/>
            <person name="Ghazi I.A."/>
            <person name="Yadav M."/>
            <person name="Pandit A."/>
            <person name="Bhargava A."/>
            <person name="Sureshbabu K."/>
            <person name="Batra K."/>
            <person name="Sharma T.R."/>
            <person name="Mohapatra T."/>
            <person name="Singh N.K."/>
            <person name="Messing J."/>
            <person name="Nelson A.B."/>
            <person name="Fuks G."/>
            <person name="Kavchok S."/>
            <person name="Keizer G."/>
            <person name="Linton E."/>
            <person name="Llaca V."/>
            <person name="Song R."/>
            <person name="Tanyolac B."/>
            <person name="Young S."/>
            <person name="Ho-Il K."/>
            <person name="Hahn J.H."/>
            <person name="Sangsakoo G."/>
            <person name="Vanavichit A."/>
            <person name="de Mattos Luiz.A.T."/>
            <person name="Zimmer P.D."/>
            <person name="Malone G."/>
            <person name="Dellagostin O."/>
            <person name="de Oliveira A.C."/>
            <person name="Bevan M."/>
            <person name="Bancroft I."/>
            <person name="Minx P."/>
            <person name="Cordum H."/>
            <person name="Wilson R."/>
            <person name="Cheng Z."/>
            <person name="Jin W."/>
            <person name="Jiang J."/>
            <person name="Leong S.A."/>
            <person name="Iwama H."/>
            <person name="Gojobori T."/>
            <person name="Itoh T."/>
            <person name="Niimura Y."/>
            <person name="Fujii Y."/>
            <person name="Habara T."/>
            <person name="Sakai H."/>
            <person name="Sato Y."/>
            <person name="Wilson G."/>
            <person name="Kumar K."/>
            <person name="McCouch S."/>
            <person name="Juretic N."/>
            <person name="Hoen D."/>
            <person name="Wright S."/>
            <person name="Bruskiewich R."/>
            <person name="Bureau T."/>
            <person name="Miyao A."/>
            <person name="Hirochika H."/>
            <person name="Nishikawa T."/>
            <person name="Kadowaki K."/>
            <person name="Sugiura M."/>
            <person name="Burr B."/>
            <person name="Sasaki T."/>
        </authorList>
    </citation>
    <scope>NUCLEOTIDE SEQUENCE [LARGE SCALE GENOMIC DNA]</scope>
    <source>
        <strain evidence="3">cv. Nipponbare</strain>
    </source>
</reference>
<organism evidence="1 3">
    <name type="scientific">Oryza sativa subsp. japonica</name>
    <name type="common">Rice</name>
    <dbReference type="NCBI Taxonomy" id="39947"/>
    <lineage>
        <taxon>Eukaryota</taxon>
        <taxon>Viridiplantae</taxon>
        <taxon>Streptophyta</taxon>
        <taxon>Embryophyta</taxon>
        <taxon>Tracheophyta</taxon>
        <taxon>Spermatophyta</taxon>
        <taxon>Magnoliopsida</taxon>
        <taxon>Liliopsida</taxon>
        <taxon>Poales</taxon>
        <taxon>Poaceae</taxon>
        <taxon>BOP clade</taxon>
        <taxon>Oryzoideae</taxon>
        <taxon>Oryzeae</taxon>
        <taxon>Oryzinae</taxon>
        <taxon>Oryza</taxon>
        <taxon>Oryza sativa</taxon>
    </lineage>
</organism>
<gene>
    <name evidence="2" type="ORF">B1032F05.31</name>
    <name evidence="1" type="ORF">B1114D08.1</name>
</gene>
<reference evidence="3" key="4">
    <citation type="journal article" date="2008" name="Nucleic Acids Res.">
        <title>The rice annotation project database (RAP-DB): 2008 update.</title>
        <authorList>
            <consortium name="The rice annotation project (RAP)"/>
        </authorList>
    </citation>
    <scope>GENOME REANNOTATION</scope>
    <source>
        <strain evidence="3">cv. Nipponbare</strain>
    </source>
</reference>
<reference evidence="1" key="2">
    <citation type="submission" date="2003-06" db="EMBL/GenBank/DDBJ databases">
        <title>Oryza sativa nipponbare(GA3) genomic DNA, chromosome 7, BAC clone:B1114D08.</title>
        <authorList>
            <person name="Sasaki T."/>
            <person name="Matsumoto T."/>
            <person name="Katayose Y."/>
        </authorList>
    </citation>
    <scope>NUCLEOTIDE SEQUENCE</scope>
</reference>
<reference evidence="2" key="1">
    <citation type="submission" date="2003-04" db="EMBL/GenBank/DDBJ databases">
        <title>Oryza sativa nipponbare(GA3) genomic DNA, chromosome 7, BAC clone:B1032F05.</title>
        <authorList>
            <person name="Sasaki T."/>
            <person name="Matsumoto T."/>
            <person name="Katayose Y."/>
        </authorList>
    </citation>
    <scope>NUCLEOTIDE SEQUENCE</scope>
</reference>
<protein>
    <submittedName>
        <fullName evidence="1">Uncharacterized protein</fullName>
    </submittedName>
</protein>
<accession>Q6YS38</accession>
<sequence>MGQQARVVDSTSPAPLLLPPALDPLPPLLPAAELGQRYNIFQSERKIQDKMIKRSTPRDMSLSIF</sequence>
<proteinExistence type="predicted"/>
<evidence type="ECO:0000313" key="2">
    <source>
        <dbReference type="EMBL" id="BAD31987.1"/>
    </source>
</evidence>
<dbReference type="AlphaFoldDB" id="Q6YS38"/>
<evidence type="ECO:0000313" key="3">
    <source>
        <dbReference type="Proteomes" id="UP000000763"/>
    </source>
</evidence>
<dbReference type="EMBL" id="AP006343">
    <property type="protein sequence ID" value="BAD31987.1"/>
    <property type="molecule type" value="Genomic_DNA"/>
</dbReference>
<name>Q6YS38_ORYSJ</name>